<dbReference type="RefSeq" id="WP_213372889.1">
    <property type="nucleotide sequence ID" value="NZ_BSFJ01000005.1"/>
</dbReference>
<organism evidence="1 2">
    <name type="scientific">Ancylobacter dichloromethanicus</name>
    <dbReference type="NCBI Taxonomy" id="518825"/>
    <lineage>
        <taxon>Bacteria</taxon>
        <taxon>Pseudomonadati</taxon>
        <taxon>Pseudomonadota</taxon>
        <taxon>Alphaproteobacteria</taxon>
        <taxon>Hyphomicrobiales</taxon>
        <taxon>Xanthobacteraceae</taxon>
        <taxon>Ancylobacter</taxon>
    </lineage>
</organism>
<dbReference type="Proteomes" id="UP001143370">
    <property type="component" value="Unassembled WGS sequence"/>
</dbReference>
<evidence type="ECO:0008006" key="3">
    <source>
        <dbReference type="Google" id="ProtNLM"/>
    </source>
</evidence>
<dbReference type="EMBL" id="BSFJ01000005">
    <property type="protein sequence ID" value="GLK71570.1"/>
    <property type="molecule type" value="Genomic_DNA"/>
</dbReference>
<protein>
    <recommendedName>
        <fullName evidence="3">HK97 gp10 family phage protein</fullName>
    </recommendedName>
</protein>
<proteinExistence type="predicted"/>
<dbReference type="AlphaFoldDB" id="A0A9W6J954"/>
<reference evidence="1" key="1">
    <citation type="journal article" date="2014" name="Int. J. Syst. Evol. Microbiol.">
        <title>Complete genome sequence of Corynebacterium casei LMG S-19264T (=DSM 44701T), isolated from a smear-ripened cheese.</title>
        <authorList>
            <consortium name="US DOE Joint Genome Institute (JGI-PGF)"/>
            <person name="Walter F."/>
            <person name="Albersmeier A."/>
            <person name="Kalinowski J."/>
            <person name="Ruckert C."/>
        </authorList>
    </citation>
    <scope>NUCLEOTIDE SEQUENCE</scope>
    <source>
        <strain evidence="1">VKM B-2484</strain>
    </source>
</reference>
<keyword evidence="2" id="KW-1185">Reference proteome</keyword>
<comment type="caution">
    <text evidence="1">The sequence shown here is derived from an EMBL/GenBank/DDBJ whole genome shotgun (WGS) entry which is preliminary data.</text>
</comment>
<accession>A0A9W6J954</accession>
<sequence length="138" mass="15248">MAKKPRDLERLRRRLKAIPAAVRKEVFTALDKSADEMVALAKVLVPEETGALKSTIRKSPRVADFAIDIEAGGEATTKPVRDGASATYDYALGVEYGTLAGKRPAQPFFYVSYRANRKKVRPRTRRAITKAIKATKKG</sequence>
<evidence type="ECO:0000313" key="2">
    <source>
        <dbReference type="Proteomes" id="UP001143370"/>
    </source>
</evidence>
<evidence type="ECO:0000313" key="1">
    <source>
        <dbReference type="EMBL" id="GLK71570.1"/>
    </source>
</evidence>
<gene>
    <name evidence="1" type="ORF">GCM10017643_16850</name>
</gene>
<name>A0A9W6J954_9HYPH</name>
<reference evidence="1" key="2">
    <citation type="submission" date="2023-01" db="EMBL/GenBank/DDBJ databases">
        <authorList>
            <person name="Sun Q."/>
            <person name="Evtushenko L."/>
        </authorList>
    </citation>
    <scope>NUCLEOTIDE SEQUENCE</scope>
    <source>
        <strain evidence="1">VKM B-2484</strain>
    </source>
</reference>